<gene>
    <name evidence="3" type="ORF">TGRH88_005690</name>
</gene>
<dbReference type="Proteomes" id="UP000557509">
    <property type="component" value="Unassembled WGS sequence"/>
</dbReference>
<dbReference type="VEuPathDB" id="ToxoDB:TGME49_252070"/>
<feature type="compositionally biased region" description="Low complexity" evidence="2">
    <location>
        <begin position="713"/>
        <end position="725"/>
    </location>
</feature>
<evidence type="ECO:0000256" key="2">
    <source>
        <dbReference type="SAM" id="MobiDB-lite"/>
    </source>
</evidence>
<keyword evidence="4" id="KW-1185">Reference proteome</keyword>
<feature type="compositionally biased region" description="Basic and acidic residues" evidence="2">
    <location>
        <begin position="66"/>
        <end position="77"/>
    </location>
</feature>
<feature type="compositionally biased region" description="Low complexity" evidence="2">
    <location>
        <begin position="849"/>
        <end position="860"/>
    </location>
</feature>
<feature type="compositionally biased region" description="Basic residues" evidence="2">
    <location>
        <begin position="736"/>
        <end position="745"/>
    </location>
</feature>
<feature type="region of interest" description="Disordered" evidence="2">
    <location>
        <begin position="788"/>
        <end position="829"/>
    </location>
</feature>
<dbReference type="EMBL" id="JAAUHK010000188">
    <property type="protein sequence ID" value="KAF4645465.1"/>
    <property type="molecule type" value="Genomic_DNA"/>
</dbReference>
<evidence type="ECO:0000313" key="3">
    <source>
        <dbReference type="EMBL" id="KAF4645465.1"/>
    </source>
</evidence>
<feature type="coiled-coil region" evidence="1">
    <location>
        <begin position="684"/>
        <end position="711"/>
    </location>
</feature>
<organism evidence="3 4">
    <name type="scientific">Toxoplasma gondii</name>
    <dbReference type="NCBI Taxonomy" id="5811"/>
    <lineage>
        <taxon>Eukaryota</taxon>
        <taxon>Sar</taxon>
        <taxon>Alveolata</taxon>
        <taxon>Apicomplexa</taxon>
        <taxon>Conoidasida</taxon>
        <taxon>Coccidia</taxon>
        <taxon>Eucoccidiorida</taxon>
        <taxon>Eimeriorina</taxon>
        <taxon>Sarcocystidae</taxon>
        <taxon>Toxoplasma</taxon>
    </lineage>
</organism>
<feature type="compositionally biased region" description="Polar residues" evidence="2">
    <location>
        <begin position="789"/>
        <end position="802"/>
    </location>
</feature>
<feature type="compositionally biased region" description="Polar residues" evidence="2">
    <location>
        <begin position="458"/>
        <end position="469"/>
    </location>
</feature>
<protein>
    <submittedName>
        <fullName evidence="3">KRUF family protein</fullName>
    </submittedName>
</protein>
<feature type="region of interest" description="Disordered" evidence="2">
    <location>
        <begin position="66"/>
        <end position="138"/>
    </location>
</feature>
<feature type="region of interest" description="Disordered" evidence="2">
    <location>
        <begin position="712"/>
        <end position="767"/>
    </location>
</feature>
<proteinExistence type="predicted"/>
<feature type="region of interest" description="Disordered" evidence="2">
    <location>
        <begin position="953"/>
        <end position="1020"/>
    </location>
</feature>
<feature type="region of interest" description="Disordered" evidence="2">
    <location>
        <begin position="392"/>
        <end position="470"/>
    </location>
</feature>
<feature type="region of interest" description="Disordered" evidence="2">
    <location>
        <begin position="878"/>
        <end position="923"/>
    </location>
</feature>
<feature type="region of interest" description="Disordered" evidence="2">
    <location>
        <begin position="267"/>
        <end position="301"/>
    </location>
</feature>
<evidence type="ECO:0000256" key="1">
    <source>
        <dbReference type="SAM" id="Coils"/>
    </source>
</evidence>
<evidence type="ECO:0000313" key="4">
    <source>
        <dbReference type="Proteomes" id="UP000557509"/>
    </source>
</evidence>
<dbReference type="AlphaFoldDB" id="A0A7J6KDF0"/>
<feature type="compositionally biased region" description="Low complexity" evidence="2">
    <location>
        <begin position="973"/>
        <end position="993"/>
    </location>
</feature>
<feature type="region of interest" description="Disordered" evidence="2">
    <location>
        <begin position="842"/>
        <end position="862"/>
    </location>
</feature>
<keyword evidence="1" id="KW-0175">Coiled coil</keyword>
<reference evidence="3 4" key="1">
    <citation type="submission" date="2020-03" db="EMBL/GenBank/DDBJ databases">
        <title>Genome sequence of Toxoplasma gondii RH-88 strain.</title>
        <authorList>
            <person name="Lorenzi H.A."/>
            <person name="Venepally P."/>
            <person name="Rozenberg A."/>
            <person name="Sibley D."/>
        </authorList>
    </citation>
    <scope>NUCLEOTIDE SEQUENCE [LARGE SCALE GENOMIC DNA]</scope>
    <source>
        <strain evidence="3 4">RH-88</strain>
    </source>
</reference>
<sequence>MVAVLFAAGTALATFTCSLELVIYKRTSTNWIPTARALSQNVCVGTLLCVGIAGSFVGVLGARGPHDDDHTKTDTRHHQVTGSESHEETLEELPASRTPTGTGSDGTPEEAAAPKHAVPVQGVSSPGRQSHYRGSRREGAAGIFRRETGSASASDAAENVGLAHMVSMPGRGEVPYGWLAIELLRKEASQLRALWGNEKRFVQQSVGRTIVGKSSRFTSSQVKSLVVHAKNRYRMRSTARLQAAAKLESTAEDVAAKLQAAGVELPPSTGYSTLPPAPSYQDSRAGTDASAPGTASVSEAREQTIQSYVRCGVSRLREEATELEEMSTNKHLYVAQSLAMRILRSVRQITTPLIISEWRNEARKAYNQKMRRSRGRVETLRTLAEEWEKRLASGALAHEDPDEGTSGKRKRQRASGTETTTGRPCARPVPLAGRQCERQRKQAARQSVISEAPRAPSMISSSQADQTEGSLRGTVLGSRVELPGLGSVPYVKLAIDKLRLDAALLRRKWGDEEKYMKGRIAENMHEENNRMPVPAVLSRWIRRARHKQHCRRRMRLQESADYDKLATEIERRAVADGILLQSGPASPLHGAECADVLEATEFEEGSGGPRASGRGPAEVTFAHLAIENRRHQAEAIDATWGHGEEKFVAEHVAYHMVRRNQPSPDLRTLQVWTASARTSYRSRARARQAKASQLKAQADALEQELRDLLSSTPSRAAEPARESASTAGQSSELPSGKRRQKRKHLSPSGSGSFGEGPSRGGATLPPLSLWLTPVSTFRLWRRQRRLRTAQVTSGPGSASPASLQLHPTEAASEKASGHSLPTPVPATRSTGVPLPPAALALSTTTPLHPAGSGSSAGVPAAPQPKKRRLLDFVSAQAAAHQLAPQMHTPPPGQISGTSTQIPSEHLPLGPREASGPSLTSFLSTGHATPFGPVSEIIPPRCLPLKKRPLREPAATIQSPTADVATSGPRRVSSDSLTVSSTSSGSHSQAPASTDSPAPTSAPHGVRGVGPRIRRGAPEPR</sequence>
<comment type="caution">
    <text evidence="3">The sequence shown here is derived from an EMBL/GenBank/DDBJ whole genome shotgun (WGS) entry which is preliminary data.</text>
</comment>
<accession>A0A7J6KDF0</accession>
<name>A0A7J6KDF0_TOXGO</name>